<evidence type="ECO:0000259" key="4">
    <source>
        <dbReference type="PROSITE" id="PS50207"/>
    </source>
</evidence>
<dbReference type="InterPro" id="IPR001309">
    <property type="entry name" value="Pept_C14_p20"/>
</dbReference>
<comment type="similarity">
    <text evidence="1 3">Belongs to the peptidase C14A family.</text>
</comment>
<dbReference type="InterPro" id="IPR029030">
    <property type="entry name" value="Caspase-like_dom_sf"/>
</dbReference>
<dbReference type="GO" id="GO:0006915">
    <property type="term" value="P:apoptotic process"/>
    <property type="evidence" value="ECO:0007669"/>
    <property type="project" value="UniProtKB-KW"/>
</dbReference>
<dbReference type="PRINTS" id="PR00376">
    <property type="entry name" value="IL1BCENZYME"/>
</dbReference>
<evidence type="ECO:0000256" key="2">
    <source>
        <dbReference type="ARBA" id="ARBA00022703"/>
    </source>
</evidence>
<dbReference type="GO" id="GO:0051604">
    <property type="term" value="P:protein maturation"/>
    <property type="evidence" value="ECO:0007669"/>
    <property type="project" value="UniProtKB-ARBA"/>
</dbReference>
<dbReference type="GO" id="GO:0004197">
    <property type="term" value="F:cysteine-type endopeptidase activity"/>
    <property type="evidence" value="ECO:0007669"/>
    <property type="project" value="InterPro"/>
</dbReference>
<dbReference type="Gene3D" id="3.40.50.1460">
    <property type="match status" value="1"/>
</dbReference>
<organism evidence="6 7">
    <name type="scientific">Salmo trutta</name>
    <name type="common">Brown trout</name>
    <dbReference type="NCBI Taxonomy" id="8032"/>
    <lineage>
        <taxon>Eukaryota</taxon>
        <taxon>Metazoa</taxon>
        <taxon>Chordata</taxon>
        <taxon>Craniata</taxon>
        <taxon>Vertebrata</taxon>
        <taxon>Euteleostomi</taxon>
        <taxon>Actinopterygii</taxon>
        <taxon>Neopterygii</taxon>
        <taxon>Teleostei</taxon>
        <taxon>Protacanthopterygii</taxon>
        <taxon>Salmoniformes</taxon>
        <taxon>Salmonidae</taxon>
        <taxon>Salmoninae</taxon>
        <taxon>Salmo</taxon>
    </lineage>
</organism>
<reference evidence="6" key="2">
    <citation type="submission" date="2025-09" db="UniProtKB">
        <authorList>
            <consortium name="Ensembl"/>
        </authorList>
    </citation>
    <scope>IDENTIFICATION</scope>
</reference>
<dbReference type="InterPro" id="IPR011600">
    <property type="entry name" value="Pept_C14_caspase"/>
</dbReference>
<accession>A0A673XTL5</accession>
<feature type="domain" description="Caspase family p10" evidence="4">
    <location>
        <begin position="173"/>
        <end position="194"/>
    </location>
</feature>
<dbReference type="InterPro" id="IPR002138">
    <property type="entry name" value="Pept_C14_p10"/>
</dbReference>
<dbReference type="GO" id="GO:0043067">
    <property type="term" value="P:regulation of programmed cell death"/>
    <property type="evidence" value="ECO:0007669"/>
    <property type="project" value="UniProtKB-ARBA"/>
</dbReference>
<dbReference type="AlphaFoldDB" id="A0A673XTL5"/>
<dbReference type="PANTHER" id="PTHR48169:SF7">
    <property type="entry name" value="CASPASE 10"/>
    <property type="match status" value="1"/>
</dbReference>
<dbReference type="Ensembl" id="ENSSTUT00000025699.1">
    <property type="protein sequence ID" value="ENSSTUP00000024507.1"/>
    <property type="gene ID" value="ENSSTUG00000010714.1"/>
</dbReference>
<dbReference type="SUPFAM" id="SSF52129">
    <property type="entry name" value="Caspase-like"/>
    <property type="match status" value="1"/>
</dbReference>
<feature type="domain" description="Caspase family p20" evidence="5">
    <location>
        <begin position="50"/>
        <end position="139"/>
    </location>
</feature>
<dbReference type="SMART" id="SM00115">
    <property type="entry name" value="CASc"/>
    <property type="match status" value="1"/>
</dbReference>
<dbReference type="PROSITE" id="PS50207">
    <property type="entry name" value="CASPASE_P10"/>
    <property type="match status" value="1"/>
</dbReference>
<keyword evidence="2" id="KW-0053">Apoptosis</keyword>
<evidence type="ECO:0000256" key="3">
    <source>
        <dbReference type="RuleBase" id="RU003971"/>
    </source>
</evidence>
<dbReference type="InterPro" id="IPR015917">
    <property type="entry name" value="Pept_C14A"/>
</dbReference>
<reference evidence="6" key="1">
    <citation type="submission" date="2025-08" db="UniProtKB">
        <authorList>
            <consortium name="Ensembl"/>
        </authorList>
    </citation>
    <scope>IDENTIFICATION</scope>
</reference>
<evidence type="ECO:0000256" key="1">
    <source>
        <dbReference type="ARBA" id="ARBA00010134"/>
    </source>
</evidence>
<evidence type="ECO:0000259" key="5">
    <source>
        <dbReference type="PROSITE" id="PS50208"/>
    </source>
</evidence>
<dbReference type="Pfam" id="PF00656">
    <property type="entry name" value="Peptidase_C14"/>
    <property type="match status" value="1"/>
</dbReference>
<dbReference type="GeneTree" id="ENSGT00940000164225"/>
<dbReference type="PANTHER" id="PTHR48169">
    <property type="entry name" value="DED DOMAIN-CONTAINING PROTEIN"/>
    <property type="match status" value="1"/>
</dbReference>
<evidence type="ECO:0000313" key="7">
    <source>
        <dbReference type="Proteomes" id="UP000472277"/>
    </source>
</evidence>
<dbReference type="PROSITE" id="PS50208">
    <property type="entry name" value="CASPASE_P20"/>
    <property type="match status" value="1"/>
</dbReference>
<keyword evidence="7" id="KW-1185">Reference proteome</keyword>
<dbReference type="Proteomes" id="UP000472277">
    <property type="component" value="Chromosome 21"/>
</dbReference>
<sequence>MQTLRKKKTLLTEILCADSGYILQHDYKNLNIPNQSDEKKSRGVCVIINNALAEVFSRMKFRVVMCKDKTAVEIPIDLPKHGDAFVCCILSHGIKEGVCATDGTVVPTIDILSPFNGEKCTILVGKPKVFFIQAYRGVPVPKRNPVEDKELRADYDQVQNYTLPIWSDFLVVMAIRNKTKGSWFFQSLCGQLKDGHNSPLCLVCDN</sequence>
<name>A0A673XTL5_SALTR</name>
<evidence type="ECO:0000313" key="6">
    <source>
        <dbReference type="Ensembl" id="ENSSTUP00000024507.1"/>
    </source>
</evidence>
<dbReference type="GO" id="GO:0005737">
    <property type="term" value="C:cytoplasm"/>
    <property type="evidence" value="ECO:0007669"/>
    <property type="project" value="UniProtKB-ARBA"/>
</dbReference>
<protein>
    <recommendedName>
        <fullName evidence="8">Caspase family p20 domain-containing protein</fullName>
    </recommendedName>
</protein>
<evidence type="ECO:0008006" key="8">
    <source>
        <dbReference type="Google" id="ProtNLM"/>
    </source>
</evidence>
<dbReference type="GO" id="GO:0006508">
    <property type="term" value="P:proteolysis"/>
    <property type="evidence" value="ECO:0007669"/>
    <property type="project" value="InterPro"/>
</dbReference>
<proteinExistence type="inferred from homology"/>